<sequence length="202" mass="22485">MNALVSSPAPVVDALVFDYVTFGIFTIVNNLWTWVAVITAAVSFWRIRAVAVAFSVKSKPITPPQACIDSSLQSFDTVPSTSAPSSRTAAVTATTTALSGFEEKGMTKGKFVVYYREEEEEEERENDGNGDDEECYGNGDDNRVQLLGCGEWWESWERVLTTRMGNAGWYSYQDLTVINGNVVRLWDGVRREKYSSSGCVMW</sequence>
<dbReference type="PANTHER" id="PTHR36369">
    <property type="entry name" value="TRANSMEMBRANE PROTEIN"/>
    <property type="match status" value="1"/>
</dbReference>
<accession>A0A9Q0FBJ1</accession>
<evidence type="ECO:0000256" key="1">
    <source>
        <dbReference type="SAM" id="Phobius"/>
    </source>
</evidence>
<protein>
    <submittedName>
        <fullName evidence="2">Uncharacterized protein</fullName>
    </submittedName>
</protein>
<evidence type="ECO:0000313" key="2">
    <source>
        <dbReference type="EMBL" id="KAJ4827705.1"/>
    </source>
</evidence>
<reference evidence="2" key="2">
    <citation type="journal article" date="2023" name="Plants (Basel)">
        <title>Annotation of the Turnera subulata (Passifloraceae) Draft Genome Reveals the S-Locus Evolved after the Divergence of Turneroideae from Passifloroideae in a Stepwise Manner.</title>
        <authorList>
            <person name="Henning P.M."/>
            <person name="Roalson E.H."/>
            <person name="Mir W."/>
            <person name="McCubbin A.G."/>
            <person name="Shore J.S."/>
        </authorList>
    </citation>
    <scope>NUCLEOTIDE SEQUENCE</scope>
    <source>
        <strain evidence="2">F60SS</strain>
    </source>
</reference>
<dbReference type="EMBL" id="JAKUCV010006354">
    <property type="protein sequence ID" value="KAJ4827705.1"/>
    <property type="molecule type" value="Genomic_DNA"/>
</dbReference>
<feature type="transmembrane region" description="Helical" evidence="1">
    <location>
        <begin position="20"/>
        <end position="45"/>
    </location>
</feature>
<evidence type="ECO:0000313" key="3">
    <source>
        <dbReference type="Proteomes" id="UP001141552"/>
    </source>
</evidence>
<proteinExistence type="predicted"/>
<keyword evidence="1" id="KW-0812">Transmembrane</keyword>
<dbReference type="PANTHER" id="PTHR36369:SF1">
    <property type="entry name" value="TRANSMEMBRANE PROTEIN"/>
    <property type="match status" value="1"/>
</dbReference>
<keyword evidence="3" id="KW-1185">Reference proteome</keyword>
<gene>
    <name evidence="2" type="ORF">Tsubulata_029795</name>
</gene>
<keyword evidence="1" id="KW-1133">Transmembrane helix</keyword>
<comment type="caution">
    <text evidence="2">The sequence shown here is derived from an EMBL/GenBank/DDBJ whole genome shotgun (WGS) entry which is preliminary data.</text>
</comment>
<dbReference type="OrthoDB" id="1921606at2759"/>
<keyword evidence="1" id="KW-0472">Membrane</keyword>
<name>A0A9Q0FBJ1_9ROSI</name>
<organism evidence="2 3">
    <name type="scientific">Turnera subulata</name>
    <dbReference type="NCBI Taxonomy" id="218843"/>
    <lineage>
        <taxon>Eukaryota</taxon>
        <taxon>Viridiplantae</taxon>
        <taxon>Streptophyta</taxon>
        <taxon>Embryophyta</taxon>
        <taxon>Tracheophyta</taxon>
        <taxon>Spermatophyta</taxon>
        <taxon>Magnoliopsida</taxon>
        <taxon>eudicotyledons</taxon>
        <taxon>Gunneridae</taxon>
        <taxon>Pentapetalae</taxon>
        <taxon>rosids</taxon>
        <taxon>fabids</taxon>
        <taxon>Malpighiales</taxon>
        <taxon>Passifloraceae</taxon>
        <taxon>Turnera</taxon>
    </lineage>
</organism>
<reference evidence="2" key="1">
    <citation type="submission" date="2022-02" db="EMBL/GenBank/DDBJ databases">
        <authorList>
            <person name="Henning P.M."/>
            <person name="McCubbin A.G."/>
            <person name="Shore J.S."/>
        </authorList>
    </citation>
    <scope>NUCLEOTIDE SEQUENCE</scope>
    <source>
        <strain evidence="2">F60SS</strain>
        <tissue evidence="2">Leaves</tissue>
    </source>
</reference>
<dbReference type="AlphaFoldDB" id="A0A9Q0FBJ1"/>
<dbReference type="Proteomes" id="UP001141552">
    <property type="component" value="Unassembled WGS sequence"/>
</dbReference>